<dbReference type="InterPro" id="IPR029058">
    <property type="entry name" value="AB_hydrolase_fold"/>
</dbReference>
<feature type="compositionally biased region" description="Basic residues" evidence="1">
    <location>
        <begin position="1"/>
        <end position="12"/>
    </location>
</feature>
<reference evidence="4" key="1">
    <citation type="submission" date="2025-08" db="UniProtKB">
        <authorList>
            <consortium name="RefSeq"/>
        </authorList>
    </citation>
    <scope>IDENTIFICATION</scope>
</reference>
<dbReference type="Proteomes" id="UP001515500">
    <property type="component" value="Chromosome 4"/>
</dbReference>
<proteinExistence type="predicted"/>
<dbReference type="PANTHER" id="PTHR45763">
    <property type="entry name" value="HYDROLASE, ALPHA/BETA FOLD FAMILY PROTEIN, EXPRESSED-RELATED"/>
    <property type="match status" value="1"/>
</dbReference>
<organism evidence="3 4">
    <name type="scientific">Dioscorea cayennensis subsp. rotundata</name>
    <name type="common">White Guinea yam</name>
    <name type="synonym">Dioscorea rotundata</name>
    <dbReference type="NCBI Taxonomy" id="55577"/>
    <lineage>
        <taxon>Eukaryota</taxon>
        <taxon>Viridiplantae</taxon>
        <taxon>Streptophyta</taxon>
        <taxon>Embryophyta</taxon>
        <taxon>Tracheophyta</taxon>
        <taxon>Spermatophyta</taxon>
        <taxon>Magnoliopsida</taxon>
        <taxon>Liliopsida</taxon>
        <taxon>Dioscoreales</taxon>
        <taxon>Dioscoreaceae</taxon>
        <taxon>Dioscorea</taxon>
    </lineage>
</organism>
<dbReference type="RefSeq" id="XP_039121813.1">
    <property type="nucleotide sequence ID" value="XM_039265879.1"/>
</dbReference>
<accession>A0AB40B3Y0</accession>
<dbReference type="FunFam" id="3.40.50.1820:FF:000270">
    <property type="entry name" value="Alpha/beta-Hydrolases superfamily protein"/>
    <property type="match status" value="1"/>
</dbReference>
<sequence>MNHTRHATHHAPPHPPPKQQRSSTPSSHSAMATDLKNRTAILVALTLVLGSWCYTEYIRPPPPTPCGTEGGPPVTASRIKLRDGRFLAYKETGVQRDRAEFKIVFCHGFLSSRLFNIGASPELMEELGVYIVSYDRAGHGESDPNPKRSLKSEASDIEELADALNLGPRFYVVGYSLGGHAIWASIKYIPGRLAGAAFLAPVINYWWPGFPKNLSSEAYNKQVLGDQWALGVAHYAPWLLHWWMNQSWLPTSTVIKGTTFLPNQLDARMRDFARTSGIAEERMKLATQQGAQESLYRDMAVMFGKWEFDPMDLLQPSFPVHLWQGDEDGLVPVTLQRYICSRLPWIDYHELSETGHYYFGMPGFADILLKTLLVQTSSF</sequence>
<dbReference type="Pfam" id="PF12697">
    <property type="entry name" value="Abhydrolase_6"/>
    <property type="match status" value="1"/>
</dbReference>
<evidence type="ECO:0000259" key="2">
    <source>
        <dbReference type="Pfam" id="PF12697"/>
    </source>
</evidence>
<feature type="domain" description="AB hydrolase-1" evidence="2">
    <location>
        <begin position="103"/>
        <end position="362"/>
    </location>
</feature>
<feature type="compositionally biased region" description="Polar residues" evidence="1">
    <location>
        <begin position="19"/>
        <end position="30"/>
    </location>
</feature>
<dbReference type="SUPFAM" id="SSF53474">
    <property type="entry name" value="alpha/beta-Hydrolases"/>
    <property type="match status" value="1"/>
</dbReference>
<feature type="region of interest" description="Disordered" evidence="1">
    <location>
        <begin position="1"/>
        <end position="31"/>
    </location>
</feature>
<name>A0AB40B3Y0_DIOCR</name>
<evidence type="ECO:0000313" key="3">
    <source>
        <dbReference type="Proteomes" id="UP001515500"/>
    </source>
</evidence>
<evidence type="ECO:0000256" key="1">
    <source>
        <dbReference type="SAM" id="MobiDB-lite"/>
    </source>
</evidence>
<dbReference type="InterPro" id="IPR000073">
    <property type="entry name" value="AB_hydrolase_1"/>
</dbReference>
<dbReference type="PANTHER" id="PTHR45763:SF54">
    <property type="entry name" value="HYDROLASE, ALPHA_BETA FOLD FAMILY PROTEIN, EXPRESSED"/>
    <property type="match status" value="1"/>
</dbReference>
<dbReference type="Gene3D" id="3.40.50.1820">
    <property type="entry name" value="alpha/beta hydrolase"/>
    <property type="match status" value="1"/>
</dbReference>
<gene>
    <name evidence="4" type="primary">LOC120258459</name>
</gene>
<evidence type="ECO:0000313" key="4">
    <source>
        <dbReference type="RefSeq" id="XP_039121813.1"/>
    </source>
</evidence>
<protein>
    <submittedName>
        <fullName evidence="4">Uncharacterized protein LOC120258459</fullName>
    </submittedName>
</protein>
<dbReference type="AlphaFoldDB" id="A0AB40B3Y0"/>
<dbReference type="GeneID" id="120258459"/>
<keyword evidence="3" id="KW-1185">Reference proteome</keyword>